<dbReference type="PANTHER" id="PTHR32301">
    <property type="entry name" value="COUNTIN RECEPTOR CNR3-RELATED"/>
    <property type="match status" value="1"/>
</dbReference>
<protein>
    <submittedName>
        <fullName evidence="3">Uncharacterized protein</fullName>
    </submittedName>
</protein>
<dbReference type="AlphaFoldDB" id="A0ABD3ML38"/>
<keyword evidence="2" id="KW-1133">Transmembrane helix</keyword>
<keyword evidence="4" id="KW-1185">Reference proteome</keyword>
<evidence type="ECO:0000256" key="1">
    <source>
        <dbReference type="SAM" id="MobiDB-lite"/>
    </source>
</evidence>
<keyword evidence="2" id="KW-0812">Transmembrane</keyword>
<name>A0ABD3ML38_9STRA</name>
<dbReference type="EMBL" id="JALLBG020000107">
    <property type="protein sequence ID" value="KAL3764352.1"/>
    <property type="molecule type" value="Genomic_DNA"/>
</dbReference>
<organism evidence="3 4">
    <name type="scientific">Discostella pseudostelligera</name>
    <dbReference type="NCBI Taxonomy" id="259834"/>
    <lineage>
        <taxon>Eukaryota</taxon>
        <taxon>Sar</taxon>
        <taxon>Stramenopiles</taxon>
        <taxon>Ochrophyta</taxon>
        <taxon>Bacillariophyta</taxon>
        <taxon>Coscinodiscophyceae</taxon>
        <taxon>Thalassiosirophycidae</taxon>
        <taxon>Stephanodiscales</taxon>
        <taxon>Stephanodiscaceae</taxon>
        <taxon>Discostella</taxon>
    </lineage>
</organism>
<dbReference type="InterPro" id="IPR027417">
    <property type="entry name" value="P-loop_NTPase"/>
</dbReference>
<dbReference type="PANTHER" id="PTHR32301:SF6">
    <property type="entry name" value="GOLVESIN-RELATED"/>
    <property type="match status" value="1"/>
</dbReference>
<dbReference type="Proteomes" id="UP001530293">
    <property type="component" value="Unassembled WGS sequence"/>
</dbReference>
<evidence type="ECO:0000313" key="4">
    <source>
        <dbReference type="Proteomes" id="UP001530293"/>
    </source>
</evidence>
<reference evidence="3 4" key="1">
    <citation type="submission" date="2024-10" db="EMBL/GenBank/DDBJ databases">
        <title>Updated reference genomes for cyclostephanoid diatoms.</title>
        <authorList>
            <person name="Roberts W.R."/>
            <person name="Alverson A.J."/>
        </authorList>
    </citation>
    <scope>NUCLEOTIDE SEQUENCE [LARGE SCALE GENOMIC DNA]</scope>
    <source>
        <strain evidence="3 4">AJA232-27</strain>
    </source>
</reference>
<feature type="region of interest" description="Disordered" evidence="1">
    <location>
        <begin position="17"/>
        <end position="41"/>
    </location>
</feature>
<feature type="transmembrane region" description="Helical" evidence="2">
    <location>
        <begin position="119"/>
        <end position="141"/>
    </location>
</feature>
<feature type="compositionally biased region" description="Polar residues" evidence="1">
    <location>
        <begin position="17"/>
        <end position="38"/>
    </location>
</feature>
<sequence length="442" mass="49778">MDINKPILTASPLRAHQNQLGDTSGESTCDISRKSSSGGIDELQDFDPDAVDFEPLLVTGSGKILSYHSESFYESEDNNSVSSSVATPIARNSNHDRERRALRVEHFVKHASVRTPYRLIRLLTSLFILGFSVLEGLSWFVNDASNNSYQLQTTVSKKSMVGKLDTKSIAAVLQQHIMDVNMAAYKASTSQLTFWGPSLELSASSANDVVNSVMNIMSTCYARDIFTFLLEGDGLNYVLQQQQIDLGVSSSMNKPISSQINLPRAVFTPNFLQASIHLLDPYHQGAFITIFHDPIEMYLDHFIKQKQLAKEDKSKLVDNVLVRYLSGINDVNREVTSDDYDVARHVLVSKFVIGSCNNPDETLSRLDKMIIDSDNILIASGDCTNARQRWRQECNKMKKIGQRNRSNKSHRKLLKRITSTNQYDIELYEVSKNLFREQSALF</sequence>
<dbReference type="InterPro" id="IPR053259">
    <property type="entry name" value="Golvesin-related_Golgi"/>
</dbReference>
<keyword evidence="2" id="KW-0472">Membrane</keyword>
<comment type="caution">
    <text evidence="3">The sequence shown here is derived from an EMBL/GenBank/DDBJ whole genome shotgun (WGS) entry which is preliminary data.</text>
</comment>
<dbReference type="Gene3D" id="3.40.50.300">
    <property type="entry name" value="P-loop containing nucleotide triphosphate hydrolases"/>
    <property type="match status" value="1"/>
</dbReference>
<gene>
    <name evidence="3" type="ORF">ACHAWU_005990</name>
</gene>
<accession>A0ABD3ML38</accession>
<evidence type="ECO:0000313" key="3">
    <source>
        <dbReference type="EMBL" id="KAL3764352.1"/>
    </source>
</evidence>
<proteinExistence type="predicted"/>
<evidence type="ECO:0000256" key="2">
    <source>
        <dbReference type="SAM" id="Phobius"/>
    </source>
</evidence>